<dbReference type="SUPFAM" id="SSF158442">
    <property type="entry name" value="DsbB-like"/>
    <property type="match status" value="1"/>
</dbReference>
<keyword evidence="2 5" id="KW-0812">Transmembrane</keyword>
<feature type="transmembrane region" description="Helical" evidence="5">
    <location>
        <begin position="107"/>
        <end position="131"/>
    </location>
</feature>
<evidence type="ECO:0000256" key="5">
    <source>
        <dbReference type="SAM" id="Phobius"/>
    </source>
</evidence>
<gene>
    <name evidence="6" type="ORF">DMENIID0002_11550</name>
</gene>
<organism evidence="6">
    <name type="scientific">Candidatus Tisiphia endosymbiont of Sergentomyia squamirostris</name>
    <dbReference type="NCBI Taxonomy" id="3113639"/>
    <lineage>
        <taxon>Bacteria</taxon>
        <taxon>Pseudomonadati</taxon>
        <taxon>Pseudomonadota</taxon>
        <taxon>Alphaproteobacteria</taxon>
        <taxon>Rickettsiales</taxon>
        <taxon>Rickettsiaceae</taxon>
        <taxon>Rickettsieae</taxon>
        <taxon>Candidatus Tisiphia</taxon>
    </lineage>
</organism>
<sequence>MNPVSSQPTIIYIAIAILCIVTNVVAFIFQFFYYELPCPLCLLQRFGFIAIGLGALLSIIYNPSWKYDMIIFISSVYTLMVGLRQVLLHILPHDLGYGNTFLGLHFYTWSAIISFSLILLMSIIPIISLILSKFSILQFYPSFVPTLIEISLIIITLVNVFATYFECGFGMCPSDPTTYLEWKNLQQLFGSS</sequence>
<feature type="transmembrane region" description="Helical" evidence="5">
    <location>
        <begin position="45"/>
        <end position="62"/>
    </location>
</feature>
<dbReference type="Pfam" id="PF02600">
    <property type="entry name" value="DsbB"/>
    <property type="match status" value="1"/>
</dbReference>
<feature type="transmembrane region" description="Helical" evidence="5">
    <location>
        <begin position="143"/>
        <end position="165"/>
    </location>
</feature>
<evidence type="ECO:0000313" key="6">
    <source>
        <dbReference type="EMBL" id="BFD46509.1"/>
    </source>
</evidence>
<keyword evidence="4 5" id="KW-0472">Membrane</keyword>
<protein>
    <submittedName>
        <fullName evidence="6">Disulfide bond formation protein B</fullName>
    </submittedName>
</protein>
<dbReference type="InterPro" id="IPR003752">
    <property type="entry name" value="DiS_bond_form_DsbB/BdbC"/>
</dbReference>
<reference evidence="6" key="1">
    <citation type="submission" date="2024-01" db="EMBL/GenBank/DDBJ databases">
        <title>Sequencing the genomes of a sandfly, Sergentomyia squamirostris, and its two endosymbionts.</title>
        <authorList>
            <person name="Itokawa K."/>
            <person name="Sanjoba C."/>
        </authorList>
    </citation>
    <scope>NUCLEOTIDE SEQUENCE</scope>
    <source>
        <strain evidence="6">RiSSQ</strain>
    </source>
</reference>
<dbReference type="GO" id="GO:0015035">
    <property type="term" value="F:protein-disulfide reductase activity"/>
    <property type="evidence" value="ECO:0007669"/>
    <property type="project" value="InterPro"/>
</dbReference>
<feature type="transmembrane region" description="Helical" evidence="5">
    <location>
        <begin position="12"/>
        <end position="33"/>
    </location>
</feature>
<proteinExistence type="predicted"/>
<dbReference type="EMBL" id="AP029170">
    <property type="protein sequence ID" value="BFD46509.1"/>
    <property type="molecule type" value="Genomic_DNA"/>
</dbReference>
<evidence type="ECO:0000256" key="3">
    <source>
        <dbReference type="ARBA" id="ARBA00022989"/>
    </source>
</evidence>
<comment type="subcellular location">
    <subcellularLocation>
        <location evidence="1">Membrane</location>
        <topology evidence="1">Multi-pass membrane protein</topology>
    </subcellularLocation>
</comment>
<dbReference type="AlphaFoldDB" id="A0AAT9G9R9"/>
<evidence type="ECO:0000256" key="1">
    <source>
        <dbReference type="ARBA" id="ARBA00004141"/>
    </source>
</evidence>
<accession>A0AAT9G9R9</accession>
<dbReference type="InterPro" id="IPR023380">
    <property type="entry name" value="DsbB-like_sf"/>
</dbReference>
<dbReference type="GO" id="GO:0016020">
    <property type="term" value="C:membrane"/>
    <property type="evidence" value="ECO:0007669"/>
    <property type="project" value="UniProtKB-SubCell"/>
</dbReference>
<evidence type="ECO:0000256" key="4">
    <source>
        <dbReference type="ARBA" id="ARBA00023136"/>
    </source>
</evidence>
<dbReference type="Gene3D" id="1.20.1550.10">
    <property type="entry name" value="DsbB-like"/>
    <property type="match status" value="1"/>
</dbReference>
<dbReference type="GO" id="GO:0006457">
    <property type="term" value="P:protein folding"/>
    <property type="evidence" value="ECO:0007669"/>
    <property type="project" value="InterPro"/>
</dbReference>
<feature type="transmembrane region" description="Helical" evidence="5">
    <location>
        <begin position="69"/>
        <end position="87"/>
    </location>
</feature>
<evidence type="ECO:0000256" key="2">
    <source>
        <dbReference type="ARBA" id="ARBA00022692"/>
    </source>
</evidence>
<keyword evidence="3 5" id="KW-1133">Transmembrane helix</keyword>
<name>A0AAT9G9R9_9RICK</name>